<dbReference type="PANTHER" id="PTHR42776">
    <property type="entry name" value="SERINE PEPTIDASE S9 FAMILY MEMBER"/>
    <property type="match status" value="1"/>
</dbReference>
<dbReference type="PANTHER" id="PTHR42776:SF27">
    <property type="entry name" value="DIPEPTIDYL PEPTIDASE FAMILY MEMBER 6"/>
    <property type="match status" value="1"/>
</dbReference>
<evidence type="ECO:0000259" key="4">
    <source>
        <dbReference type="Pfam" id="PF00326"/>
    </source>
</evidence>
<accession>A0A3Q8S6N4</accession>
<dbReference type="RefSeq" id="WP_125163833.1">
    <property type="nucleotide sequence ID" value="NZ_CP034234.1"/>
</dbReference>
<gene>
    <name evidence="5" type="ORF">EEI45_01335</name>
</gene>
<dbReference type="SUPFAM" id="SSF50965">
    <property type="entry name" value="Galactose oxidase, central domain"/>
    <property type="match status" value="1"/>
</dbReference>
<reference evidence="5 6" key="1">
    <citation type="journal article" date="2020" name="Int. J. Syst. Evol. Microbiol.">
        <title>Description of Erysipelothrix piscisicarius sp. nov., an emergent fish pathogen, and assessment of virulence using a tiger barb (Puntigrus tetrazona) infection model.</title>
        <authorList>
            <person name="Pomaranski E.K."/>
            <person name="Griffin M.J."/>
            <person name="Camus A.C."/>
            <person name="Armwood A.R."/>
            <person name="Shelley J."/>
            <person name="Waldbieser G.C."/>
            <person name="LaFrentz B.R."/>
            <person name="Garcia J.C."/>
            <person name="Yanong R."/>
            <person name="Soto E."/>
        </authorList>
    </citation>
    <scope>NUCLEOTIDE SEQUENCE [LARGE SCALE GENOMIC DNA]</scope>
    <source>
        <strain evidence="5 6">15TAL0474</strain>
    </source>
</reference>
<dbReference type="EMBL" id="CP034234">
    <property type="protein sequence ID" value="AZK43615.1"/>
    <property type="molecule type" value="Genomic_DNA"/>
</dbReference>
<comment type="similarity">
    <text evidence="1">Belongs to the peptidase S9C family.</text>
</comment>
<sequence>MKQLELKDFLNYTYLASLTTSPAKNHMAFIKSVGRYDENDYVHDLYLSDGLTHKRIFDLGNDSRYFWETDDTLLLPLARLESEKEALKAKHSVFYRYDIHSGELNHAYTFKFPVGSLKVIDENHLLLSGSLSVTDHVFLDGDDDARSKYNAEVESSSFFEVFEEIPFYSNGGRFNQAKRSQLFIYTIDEDRYVALSDKNEDISLYHFDKEKQCMIYSREVATGKPDFYQDIYLYDFTKNEETALYTQHNFLFSSVFMIHQTIYAFGSNLNDYGINQNGDLHQITHNALIKVQDFGLSAWGSIGSDVRYVDSITSRVVDDVYYFVGTYRDRTVLYSFDGTSIKRVFDAPGSLDGWVLLPQDYDPTSSYPPILDIHGGPKTIYSDVFYHEMQVWANKGYIVFFTNPRGGDVYGNEFMDIFGRYGDVDYADLMKFTDIVLDRYAIDPKRVGGTGGAYGGFMTNWIVGHTNRFKCAATQRSISNWISFYGTSDIGFYFADDQTAADPLEDTEKMWNQSPLKYARNVKKPLLFIHSDEDYRCPIEQGMQFFTYLKENGVDTRFVWLRGENHGLSRNGKPKARIKRLEEITNWMDKYLKL</sequence>
<dbReference type="KEGG" id="eri:EEI45_01335"/>
<organism evidence="5 6">
    <name type="scientific">Erysipelothrix piscisicarius</name>
    <dbReference type="NCBI Taxonomy" id="2485784"/>
    <lineage>
        <taxon>Bacteria</taxon>
        <taxon>Bacillati</taxon>
        <taxon>Bacillota</taxon>
        <taxon>Erysipelotrichia</taxon>
        <taxon>Erysipelotrichales</taxon>
        <taxon>Erysipelotrichaceae</taxon>
        <taxon>Erysipelothrix</taxon>
    </lineage>
</organism>
<dbReference type="InterPro" id="IPR001375">
    <property type="entry name" value="Peptidase_S9_cat"/>
</dbReference>
<evidence type="ECO:0000256" key="1">
    <source>
        <dbReference type="ARBA" id="ARBA00010040"/>
    </source>
</evidence>
<protein>
    <submittedName>
        <fullName evidence="5">S9 family peptidase</fullName>
    </submittedName>
</protein>
<dbReference type="GO" id="GO:0004252">
    <property type="term" value="F:serine-type endopeptidase activity"/>
    <property type="evidence" value="ECO:0007669"/>
    <property type="project" value="TreeGrafter"/>
</dbReference>
<dbReference type="GO" id="GO:0006508">
    <property type="term" value="P:proteolysis"/>
    <property type="evidence" value="ECO:0007669"/>
    <property type="project" value="UniProtKB-KW"/>
</dbReference>
<dbReference type="AlphaFoldDB" id="A0A3Q8S6N4"/>
<keyword evidence="6" id="KW-1185">Reference proteome</keyword>
<evidence type="ECO:0000256" key="2">
    <source>
        <dbReference type="ARBA" id="ARBA00022670"/>
    </source>
</evidence>
<dbReference type="Gene3D" id="3.40.50.1820">
    <property type="entry name" value="alpha/beta hydrolase"/>
    <property type="match status" value="1"/>
</dbReference>
<evidence type="ECO:0000256" key="3">
    <source>
        <dbReference type="ARBA" id="ARBA00022801"/>
    </source>
</evidence>
<dbReference type="Pfam" id="PF00326">
    <property type="entry name" value="Peptidase_S9"/>
    <property type="match status" value="1"/>
</dbReference>
<proteinExistence type="inferred from homology"/>
<evidence type="ECO:0000313" key="6">
    <source>
        <dbReference type="Proteomes" id="UP000278804"/>
    </source>
</evidence>
<evidence type="ECO:0000313" key="5">
    <source>
        <dbReference type="EMBL" id="AZK43615.1"/>
    </source>
</evidence>
<keyword evidence="2" id="KW-0645">Protease</keyword>
<dbReference type="SUPFAM" id="SSF53474">
    <property type="entry name" value="alpha/beta-Hydrolases"/>
    <property type="match status" value="1"/>
</dbReference>
<dbReference type="InterPro" id="IPR029058">
    <property type="entry name" value="AB_hydrolase_fold"/>
</dbReference>
<dbReference type="FunFam" id="3.40.50.1820:FF:000028">
    <property type="entry name" value="S9 family peptidase"/>
    <property type="match status" value="1"/>
</dbReference>
<feature type="domain" description="Peptidase S9 prolyl oligopeptidase catalytic" evidence="4">
    <location>
        <begin position="385"/>
        <end position="593"/>
    </location>
</feature>
<dbReference type="Proteomes" id="UP000278804">
    <property type="component" value="Chromosome"/>
</dbReference>
<dbReference type="InterPro" id="IPR011043">
    <property type="entry name" value="Gal_Oxase/kelch_b-propeller"/>
</dbReference>
<keyword evidence="3" id="KW-0378">Hydrolase</keyword>
<name>A0A3Q8S6N4_9FIRM</name>